<feature type="domain" description="Glutathione S-transferase UstS-like C-terminal" evidence="2">
    <location>
        <begin position="95"/>
        <end position="214"/>
    </location>
</feature>
<proteinExistence type="predicted"/>
<dbReference type="InterPro" id="IPR004045">
    <property type="entry name" value="Glutathione_S-Trfase_N"/>
</dbReference>
<comment type="caution">
    <text evidence="3">The sequence shown here is derived from an EMBL/GenBank/DDBJ whole genome shotgun (WGS) entry which is preliminary data.</text>
</comment>
<dbReference type="Pfam" id="PF13409">
    <property type="entry name" value="GST_N_2"/>
    <property type="match status" value="1"/>
</dbReference>
<feature type="domain" description="GST N-terminal" evidence="1">
    <location>
        <begin position="11"/>
        <end position="79"/>
    </location>
</feature>
<reference evidence="3 4" key="1">
    <citation type="submission" date="2024-05" db="EMBL/GenBank/DDBJ databases">
        <title>A draft genome resource for the thread blight pathogen Marasmius tenuissimus strain MS-2.</title>
        <authorList>
            <person name="Yulfo-Soto G.E."/>
            <person name="Baruah I.K."/>
            <person name="Amoako-Attah I."/>
            <person name="Bukari Y."/>
            <person name="Meinhardt L.W."/>
            <person name="Bailey B.A."/>
            <person name="Cohen S.P."/>
        </authorList>
    </citation>
    <scope>NUCLEOTIDE SEQUENCE [LARGE SCALE GENOMIC DNA]</scope>
    <source>
        <strain evidence="3 4">MS-2</strain>
    </source>
</reference>
<dbReference type="Gene3D" id="3.40.30.10">
    <property type="entry name" value="Glutaredoxin"/>
    <property type="match status" value="1"/>
</dbReference>
<keyword evidence="4" id="KW-1185">Reference proteome</keyword>
<protein>
    <recommendedName>
        <fullName evidence="5">GST N-terminal domain-containing protein</fullName>
    </recommendedName>
</protein>
<gene>
    <name evidence="3" type="ORF">AAF712_001139</name>
</gene>
<dbReference type="Gene3D" id="1.20.1050.10">
    <property type="match status" value="1"/>
</dbReference>
<dbReference type="InterPro" id="IPR036282">
    <property type="entry name" value="Glutathione-S-Trfase_C_sf"/>
</dbReference>
<dbReference type="SUPFAM" id="SSF52833">
    <property type="entry name" value="Thioredoxin-like"/>
    <property type="match status" value="1"/>
</dbReference>
<name>A0ABR3AFZ0_9AGAR</name>
<sequence length="223" mass="25287">MRKYMHIFSLRYSLNYKGLAFETVWVEYPGIEATCKETGASPTGHKIDGSDLYTLPVIHDPATGAIIADSFPIAKYLDATYPTTPTLIPAGTGSLQAAFSDAFMVKLTPLRQFGLPKSTYILNPRSEEYCRRTRLPLFGMTMEEMYPKGEKRTVEWEKLRLGFNEVDKWLGEDKFVMGDTLSFVDFVVAAFVLWCKILYGPDSGEWEDISSWNDVGGDNFWQL</sequence>
<dbReference type="InterPro" id="IPR036249">
    <property type="entry name" value="Thioredoxin-like_sf"/>
</dbReference>
<dbReference type="Pfam" id="PF22041">
    <property type="entry name" value="GST_C_7"/>
    <property type="match status" value="1"/>
</dbReference>
<evidence type="ECO:0008006" key="5">
    <source>
        <dbReference type="Google" id="ProtNLM"/>
    </source>
</evidence>
<dbReference type="InterPro" id="IPR054416">
    <property type="entry name" value="GST_UstS-like_C"/>
</dbReference>
<evidence type="ECO:0000259" key="1">
    <source>
        <dbReference type="Pfam" id="PF13409"/>
    </source>
</evidence>
<evidence type="ECO:0000259" key="2">
    <source>
        <dbReference type="Pfam" id="PF22041"/>
    </source>
</evidence>
<dbReference type="Proteomes" id="UP001437256">
    <property type="component" value="Unassembled WGS sequence"/>
</dbReference>
<organism evidence="3 4">
    <name type="scientific">Marasmius tenuissimus</name>
    <dbReference type="NCBI Taxonomy" id="585030"/>
    <lineage>
        <taxon>Eukaryota</taxon>
        <taxon>Fungi</taxon>
        <taxon>Dikarya</taxon>
        <taxon>Basidiomycota</taxon>
        <taxon>Agaricomycotina</taxon>
        <taxon>Agaricomycetes</taxon>
        <taxon>Agaricomycetidae</taxon>
        <taxon>Agaricales</taxon>
        <taxon>Marasmiineae</taxon>
        <taxon>Marasmiaceae</taxon>
        <taxon>Marasmius</taxon>
    </lineage>
</organism>
<dbReference type="SUPFAM" id="SSF47616">
    <property type="entry name" value="GST C-terminal domain-like"/>
    <property type="match status" value="1"/>
</dbReference>
<evidence type="ECO:0000313" key="3">
    <source>
        <dbReference type="EMBL" id="KAL0072214.1"/>
    </source>
</evidence>
<dbReference type="EMBL" id="JBBXMP010000002">
    <property type="protein sequence ID" value="KAL0072214.1"/>
    <property type="molecule type" value="Genomic_DNA"/>
</dbReference>
<accession>A0ABR3AFZ0</accession>
<evidence type="ECO:0000313" key="4">
    <source>
        <dbReference type="Proteomes" id="UP001437256"/>
    </source>
</evidence>